<accession>A9V1L8</accession>
<feature type="region of interest" description="Disordered" evidence="1">
    <location>
        <begin position="52"/>
        <end position="77"/>
    </location>
</feature>
<evidence type="ECO:0000313" key="3">
    <source>
        <dbReference type="EMBL" id="EDQ88462.1"/>
    </source>
</evidence>
<sequence>MRPSRAAWLLGASLLLGAILLWMHQLPSKLSYSRQDVLASKGINAYNVRQQGDAATPRSGDQAHHLPPGAKQRGPVEGSYHRWLGASNLTVFTVLRDVPSREQPAPEATPRDAFHAFLEFNKASALAVPSWLALTLSVIAFGTDTTCMAWALALGPLLDHPGQFRCEPFPCLHENVPTVDCIFQRARTVLMLSAMPHPVACPATTRQVAKTAFLIYVNSDIILTSDILSSLTKVHTSLAPDQHALMVGRRHDLDPHEASAAVHILDHMRAAERQALHNVGNLGVPWQSAYLHAWDGLRQLTHAHDRNGIDYFMFPQTLDLRTATLELPNTVWMGRLDETELLLRPNSVLIAQNDAPQHRKLGHLNIRTSLEFWAKDKNPIVSKTCPECALVYNTPSLESCLYQRHVLLERKRTVLLVPLERMGQAVDAYHWHCRFTAGVAQPNHLFVTMNPGIYKLLLDMGLPVSLFQAKAMHDNPGIAFAAAVVEMLSKVVYYGYNVALVSLELRMQVSLEATLAKLGAASISATTLPDVFISSAQESLYLIWIKSRRTTYTLVAELLNEVLNLRTITNTWELLLELLDILSAQAKRKNLAIRQQAHEKTRACSTPPNEPLLSHLDVLFEDIVDAAVPFYKPALQARPHQFCEAEMEAKALAPGIEFCARHGGENAVFHL</sequence>
<feature type="signal peptide" evidence="2">
    <location>
        <begin position="1"/>
        <end position="23"/>
    </location>
</feature>
<organism evidence="3 4">
    <name type="scientific">Monosiga brevicollis</name>
    <name type="common">Choanoflagellate</name>
    <dbReference type="NCBI Taxonomy" id="81824"/>
    <lineage>
        <taxon>Eukaryota</taxon>
        <taxon>Choanoflagellata</taxon>
        <taxon>Craspedida</taxon>
        <taxon>Salpingoecidae</taxon>
        <taxon>Monosiga</taxon>
    </lineage>
</organism>
<dbReference type="Proteomes" id="UP000001357">
    <property type="component" value="Unassembled WGS sequence"/>
</dbReference>
<feature type="chain" id="PRO_5002744592" evidence="2">
    <location>
        <begin position="24"/>
        <end position="671"/>
    </location>
</feature>
<evidence type="ECO:0000256" key="1">
    <source>
        <dbReference type="SAM" id="MobiDB-lite"/>
    </source>
</evidence>
<keyword evidence="2" id="KW-0732">Signal</keyword>
<protein>
    <submittedName>
        <fullName evidence="3">Uncharacterized protein</fullName>
    </submittedName>
</protein>
<dbReference type="InParanoid" id="A9V1L8"/>
<evidence type="ECO:0000313" key="4">
    <source>
        <dbReference type="Proteomes" id="UP000001357"/>
    </source>
</evidence>
<dbReference type="EMBL" id="CH991554">
    <property type="protein sequence ID" value="EDQ88462.1"/>
    <property type="molecule type" value="Genomic_DNA"/>
</dbReference>
<dbReference type="RefSeq" id="XP_001746566.1">
    <property type="nucleotide sequence ID" value="XM_001746514.1"/>
</dbReference>
<gene>
    <name evidence="3" type="ORF">MONBRDRAFT_26187</name>
</gene>
<reference evidence="3 4" key="1">
    <citation type="journal article" date="2008" name="Nature">
        <title>The genome of the choanoflagellate Monosiga brevicollis and the origin of metazoans.</title>
        <authorList>
            <consortium name="JGI Sequencing"/>
            <person name="King N."/>
            <person name="Westbrook M.J."/>
            <person name="Young S.L."/>
            <person name="Kuo A."/>
            <person name="Abedin M."/>
            <person name="Chapman J."/>
            <person name="Fairclough S."/>
            <person name="Hellsten U."/>
            <person name="Isogai Y."/>
            <person name="Letunic I."/>
            <person name="Marr M."/>
            <person name="Pincus D."/>
            <person name="Putnam N."/>
            <person name="Rokas A."/>
            <person name="Wright K.J."/>
            <person name="Zuzow R."/>
            <person name="Dirks W."/>
            <person name="Good M."/>
            <person name="Goodstein D."/>
            <person name="Lemons D."/>
            <person name="Li W."/>
            <person name="Lyons J.B."/>
            <person name="Morris A."/>
            <person name="Nichols S."/>
            <person name="Richter D.J."/>
            <person name="Salamov A."/>
            <person name="Bork P."/>
            <person name="Lim W.A."/>
            <person name="Manning G."/>
            <person name="Miller W.T."/>
            <person name="McGinnis W."/>
            <person name="Shapiro H."/>
            <person name="Tjian R."/>
            <person name="Grigoriev I.V."/>
            <person name="Rokhsar D."/>
        </authorList>
    </citation>
    <scope>NUCLEOTIDE SEQUENCE [LARGE SCALE GENOMIC DNA]</scope>
    <source>
        <strain evidence="4">MX1 / ATCC 50154</strain>
    </source>
</reference>
<name>A9V1L8_MONBE</name>
<dbReference type="AlphaFoldDB" id="A9V1L8"/>
<dbReference type="GeneID" id="5891860"/>
<proteinExistence type="predicted"/>
<dbReference type="KEGG" id="mbr:MONBRDRAFT_26187"/>
<evidence type="ECO:0000256" key="2">
    <source>
        <dbReference type="SAM" id="SignalP"/>
    </source>
</evidence>
<keyword evidence="4" id="KW-1185">Reference proteome</keyword>